<sequence length="95" mass="10518">MAFVHQDQPLAERETLHSPALSPAANDKERDCAMLYGLDTRAFGENGPQAQSSRALEERSARPWRAIPHDCRLALVEQALRPPANDLIDAFPLAL</sequence>
<dbReference type="RefSeq" id="WP_187539843.1">
    <property type="nucleotide sequence ID" value="NZ_BAABJT010000001.1"/>
</dbReference>
<dbReference type="EMBL" id="CP060718">
    <property type="protein sequence ID" value="QNN68382.1"/>
    <property type="molecule type" value="Genomic_DNA"/>
</dbReference>
<dbReference type="KEGG" id="slut:H9L13_05840"/>
<evidence type="ECO:0000313" key="2">
    <source>
        <dbReference type="EMBL" id="QNN68382.1"/>
    </source>
</evidence>
<evidence type="ECO:0000313" key="3">
    <source>
        <dbReference type="Proteomes" id="UP000515971"/>
    </source>
</evidence>
<gene>
    <name evidence="2" type="ORF">H9L13_05840</name>
</gene>
<name>A0A7G9SKK7_9SPHN</name>
<protein>
    <submittedName>
        <fullName evidence="2">Uncharacterized protein</fullName>
    </submittedName>
</protein>
<dbReference type="AlphaFoldDB" id="A0A7G9SKK7"/>
<evidence type="ECO:0000256" key="1">
    <source>
        <dbReference type="SAM" id="MobiDB-lite"/>
    </source>
</evidence>
<proteinExistence type="predicted"/>
<organism evidence="2 3">
    <name type="scientific">Sphingomonas lutea</name>
    <dbReference type="NCBI Taxonomy" id="1045317"/>
    <lineage>
        <taxon>Bacteria</taxon>
        <taxon>Pseudomonadati</taxon>
        <taxon>Pseudomonadota</taxon>
        <taxon>Alphaproteobacteria</taxon>
        <taxon>Sphingomonadales</taxon>
        <taxon>Sphingomonadaceae</taxon>
        <taxon>Sphingomonas</taxon>
    </lineage>
</organism>
<reference evidence="2 3" key="1">
    <citation type="submission" date="2020-08" db="EMBL/GenBank/DDBJ databases">
        <title>Genome sequence of Sphingomonas lutea KCTC 23642T.</title>
        <authorList>
            <person name="Hyun D.-W."/>
            <person name="Bae J.-W."/>
        </authorList>
    </citation>
    <scope>NUCLEOTIDE SEQUENCE [LARGE SCALE GENOMIC DNA]</scope>
    <source>
        <strain evidence="2 3">KCTC 23642</strain>
    </source>
</reference>
<keyword evidence="3" id="KW-1185">Reference proteome</keyword>
<dbReference type="Proteomes" id="UP000515971">
    <property type="component" value="Chromosome"/>
</dbReference>
<feature type="region of interest" description="Disordered" evidence="1">
    <location>
        <begin position="1"/>
        <end position="25"/>
    </location>
</feature>
<accession>A0A7G9SKK7</accession>